<gene>
    <name evidence="3" type="ORF">FB459_3194</name>
</gene>
<evidence type="ECO:0000313" key="4">
    <source>
        <dbReference type="Proteomes" id="UP000320806"/>
    </source>
</evidence>
<protein>
    <submittedName>
        <fullName evidence="3">Uncharacterized protein</fullName>
    </submittedName>
</protein>
<feature type="transmembrane region" description="Helical" evidence="2">
    <location>
        <begin position="208"/>
        <end position="228"/>
    </location>
</feature>
<dbReference type="RefSeq" id="WP_141929130.1">
    <property type="nucleotide sequence ID" value="NZ_BAABCI010000001.1"/>
</dbReference>
<dbReference type="Pfam" id="PF19877">
    <property type="entry name" value="DUF6350"/>
    <property type="match status" value="1"/>
</dbReference>
<organism evidence="3 4">
    <name type="scientific">Yimella lutea</name>
    <dbReference type="NCBI Taxonomy" id="587872"/>
    <lineage>
        <taxon>Bacteria</taxon>
        <taxon>Bacillati</taxon>
        <taxon>Actinomycetota</taxon>
        <taxon>Actinomycetes</taxon>
        <taxon>Micrococcales</taxon>
        <taxon>Dermacoccaceae</taxon>
        <taxon>Yimella</taxon>
    </lineage>
</organism>
<evidence type="ECO:0000256" key="2">
    <source>
        <dbReference type="SAM" id="Phobius"/>
    </source>
</evidence>
<name>A0A542EKA7_9MICO</name>
<feature type="transmembrane region" description="Helical" evidence="2">
    <location>
        <begin position="27"/>
        <end position="51"/>
    </location>
</feature>
<feature type="transmembrane region" description="Helical" evidence="2">
    <location>
        <begin position="343"/>
        <end position="363"/>
    </location>
</feature>
<sequence length="408" mass="42711">MSLLDRVTPAARTESDGRSVGRGAPPYALAFGYGVLAPVAFALLLFAPVLASWTLDPRTSTQWADALAITASGVGLTLRGSISVPHNEIEGLHFAPMLLSALLLLLTRFAYRPVQSALDDADAAGDEQQRTPLAFLAGFVISCLGVTAVSLSGSAPVKWWSVLPGAILIALAAVIWSIRRDGTGVELPWAANLAERLHLNVRRSLRPAIEGVGVLLTAGAMVTFVLVMTRLDRVGKVAALLDVHGSGIALLWFAQVLALPNLILFATGWLTGAPVVLGMGELSTSSATATVLPSIPVLGALPEPGALPGVFRLALLIPVLAGAFIGWRATWSMPVLTHLGRKLQVASSAAGLGALVVSILLWWSRAGMNPGRLDLIGPAMTSALWVAGELLVGAVIAATAVHYRRRLR</sequence>
<feature type="transmembrane region" description="Helical" evidence="2">
    <location>
        <begin position="63"/>
        <end position="82"/>
    </location>
</feature>
<reference evidence="3 4" key="1">
    <citation type="submission" date="2019-06" db="EMBL/GenBank/DDBJ databases">
        <title>Sequencing the genomes of 1000 actinobacteria strains.</title>
        <authorList>
            <person name="Klenk H.-P."/>
        </authorList>
    </citation>
    <scope>NUCLEOTIDE SEQUENCE [LARGE SCALE GENOMIC DNA]</scope>
    <source>
        <strain evidence="3 4">DSM 19828</strain>
    </source>
</reference>
<keyword evidence="4" id="KW-1185">Reference proteome</keyword>
<keyword evidence="2" id="KW-0812">Transmembrane</keyword>
<feature type="transmembrane region" description="Helical" evidence="2">
    <location>
        <begin position="383"/>
        <end position="403"/>
    </location>
</feature>
<comment type="caution">
    <text evidence="3">The sequence shown here is derived from an EMBL/GenBank/DDBJ whole genome shotgun (WGS) entry which is preliminary data.</text>
</comment>
<feature type="transmembrane region" description="Helical" evidence="2">
    <location>
        <begin position="159"/>
        <end position="178"/>
    </location>
</feature>
<proteinExistence type="predicted"/>
<keyword evidence="2" id="KW-0472">Membrane</keyword>
<feature type="region of interest" description="Disordered" evidence="1">
    <location>
        <begin position="1"/>
        <end position="20"/>
    </location>
</feature>
<feature type="transmembrane region" description="Helical" evidence="2">
    <location>
        <begin position="248"/>
        <end position="270"/>
    </location>
</feature>
<dbReference type="Proteomes" id="UP000320806">
    <property type="component" value="Unassembled WGS sequence"/>
</dbReference>
<dbReference type="EMBL" id="VFMO01000001">
    <property type="protein sequence ID" value="TQJ15636.1"/>
    <property type="molecule type" value="Genomic_DNA"/>
</dbReference>
<keyword evidence="2" id="KW-1133">Transmembrane helix</keyword>
<accession>A0A542EKA7</accession>
<feature type="transmembrane region" description="Helical" evidence="2">
    <location>
        <begin position="313"/>
        <end position="331"/>
    </location>
</feature>
<dbReference type="InterPro" id="IPR045931">
    <property type="entry name" value="DUF6350"/>
</dbReference>
<evidence type="ECO:0000313" key="3">
    <source>
        <dbReference type="EMBL" id="TQJ15636.1"/>
    </source>
</evidence>
<feature type="transmembrane region" description="Helical" evidence="2">
    <location>
        <begin position="132"/>
        <end position="153"/>
    </location>
</feature>
<feature type="transmembrane region" description="Helical" evidence="2">
    <location>
        <begin position="94"/>
        <end position="111"/>
    </location>
</feature>
<evidence type="ECO:0000256" key="1">
    <source>
        <dbReference type="SAM" id="MobiDB-lite"/>
    </source>
</evidence>
<dbReference type="AlphaFoldDB" id="A0A542EKA7"/>
<dbReference type="OrthoDB" id="4872204at2"/>